<dbReference type="PRINTS" id="PR00352">
    <property type="entry name" value="3FE4SFRDOXIN"/>
</dbReference>
<evidence type="ECO:0000256" key="5">
    <source>
        <dbReference type="RuleBase" id="RU368020"/>
    </source>
</evidence>
<dbReference type="Proteomes" id="UP000182975">
    <property type="component" value="Unassembled WGS sequence"/>
</dbReference>
<evidence type="ECO:0000256" key="3">
    <source>
        <dbReference type="ARBA" id="ARBA00023004"/>
    </source>
</evidence>
<evidence type="ECO:0000259" key="6">
    <source>
        <dbReference type="PROSITE" id="PS51379"/>
    </source>
</evidence>
<dbReference type="EMBL" id="FOEC01000001">
    <property type="protein sequence ID" value="SEO42749.1"/>
    <property type="molecule type" value="Genomic_DNA"/>
</dbReference>
<dbReference type="KEGG" id="ddt:AAY81_00120"/>
<organism evidence="7 8">
    <name type="scientific">Denitrobacterium detoxificans</name>
    <dbReference type="NCBI Taxonomy" id="79604"/>
    <lineage>
        <taxon>Bacteria</taxon>
        <taxon>Bacillati</taxon>
        <taxon>Actinomycetota</taxon>
        <taxon>Coriobacteriia</taxon>
        <taxon>Eggerthellales</taxon>
        <taxon>Eggerthellaceae</taxon>
        <taxon>Denitrobacterium</taxon>
    </lineage>
</organism>
<dbReference type="InterPro" id="IPR017900">
    <property type="entry name" value="4Fe4S_Fe_S_CS"/>
</dbReference>
<dbReference type="InterPro" id="IPR001080">
    <property type="entry name" value="3Fe4S_ferredoxin"/>
</dbReference>
<keyword evidence="5" id="KW-0249">Electron transport</keyword>
<sequence length="62" mass="6321">MARPLISTDDCIGCGICVDACPQGVLEVNGGAVEVANEDSCIACGECLEECPMGAITEISED</sequence>
<keyword evidence="1" id="KW-0004">4Fe-4S</keyword>
<dbReference type="GO" id="GO:0051539">
    <property type="term" value="F:4 iron, 4 sulfur cluster binding"/>
    <property type="evidence" value="ECO:0007669"/>
    <property type="project" value="UniProtKB-KW"/>
</dbReference>
<dbReference type="Gene3D" id="3.30.70.20">
    <property type="match status" value="2"/>
</dbReference>
<dbReference type="PANTHER" id="PTHR43687">
    <property type="entry name" value="ADENYLYLSULFATE REDUCTASE, BETA SUBUNIT"/>
    <property type="match status" value="1"/>
</dbReference>
<dbReference type="Pfam" id="PF13237">
    <property type="entry name" value="Fer4_10"/>
    <property type="match status" value="1"/>
</dbReference>
<dbReference type="GO" id="GO:0005506">
    <property type="term" value="F:iron ion binding"/>
    <property type="evidence" value="ECO:0007669"/>
    <property type="project" value="UniProtKB-UniRule"/>
</dbReference>
<dbReference type="AlphaFoldDB" id="A0A172RW51"/>
<dbReference type="GO" id="GO:0009055">
    <property type="term" value="F:electron transfer activity"/>
    <property type="evidence" value="ECO:0007669"/>
    <property type="project" value="UniProtKB-UniRule"/>
</dbReference>
<accession>A0A172RW51</accession>
<keyword evidence="4 5" id="KW-0411">Iron-sulfur</keyword>
<evidence type="ECO:0000256" key="4">
    <source>
        <dbReference type="ARBA" id="ARBA00023014"/>
    </source>
</evidence>
<gene>
    <name evidence="7" type="ORF">SAMN02910314_00219</name>
</gene>
<evidence type="ECO:0000313" key="7">
    <source>
        <dbReference type="EMBL" id="SEO42749.1"/>
    </source>
</evidence>
<dbReference type="SUPFAM" id="SSF54862">
    <property type="entry name" value="4Fe-4S ferredoxins"/>
    <property type="match status" value="1"/>
</dbReference>
<dbReference type="PANTHER" id="PTHR43687:SF1">
    <property type="entry name" value="FERREDOXIN III"/>
    <property type="match status" value="1"/>
</dbReference>
<keyword evidence="5" id="KW-0813">Transport</keyword>
<reference evidence="8" key="1">
    <citation type="submission" date="2016-10" db="EMBL/GenBank/DDBJ databases">
        <authorList>
            <person name="Varghese N."/>
        </authorList>
    </citation>
    <scope>NUCLEOTIDE SEQUENCE [LARGE SCALE GENOMIC DNA]</scope>
    <source>
        <strain evidence="8">DSM 21843</strain>
    </source>
</reference>
<name>A0A172RW51_9ACTN</name>
<dbReference type="RefSeq" id="WP_066659855.1">
    <property type="nucleotide sequence ID" value="NZ_CP011402.1"/>
</dbReference>
<dbReference type="STRING" id="79604.AAY81_00120"/>
<dbReference type="PROSITE" id="PS51379">
    <property type="entry name" value="4FE4S_FER_2"/>
    <property type="match status" value="2"/>
</dbReference>
<evidence type="ECO:0000313" key="8">
    <source>
        <dbReference type="Proteomes" id="UP000182975"/>
    </source>
</evidence>
<keyword evidence="8" id="KW-1185">Reference proteome</keyword>
<dbReference type="InterPro" id="IPR050572">
    <property type="entry name" value="Fe-S_Ferredoxin"/>
</dbReference>
<dbReference type="InterPro" id="IPR017896">
    <property type="entry name" value="4Fe4S_Fe-S-bd"/>
</dbReference>
<comment type="function">
    <text evidence="5">Ferredoxins are iron-sulfur proteins that transfer electrons in a wide variety of metabolic reactions.</text>
</comment>
<keyword evidence="3 5" id="KW-0408">Iron</keyword>
<proteinExistence type="predicted"/>
<evidence type="ECO:0000256" key="2">
    <source>
        <dbReference type="ARBA" id="ARBA00022723"/>
    </source>
</evidence>
<evidence type="ECO:0000256" key="1">
    <source>
        <dbReference type="ARBA" id="ARBA00022485"/>
    </source>
</evidence>
<dbReference type="PROSITE" id="PS00198">
    <property type="entry name" value="4FE4S_FER_1"/>
    <property type="match status" value="1"/>
</dbReference>
<feature type="domain" description="4Fe-4S ferredoxin-type" evidence="6">
    <location>
        <begin position="32"/>
        <end position="62"/>
    </location>
</feature>
<feature type="domain" description="4Fe-4S ferredoxin-type" evidence="6">
    <location>
        <begin position="2"/>
        <end position="31"/>
    </location>
</feature>
<protein>
    <recommendedName>
        <fullName evidence="5">Ferredoxin</fullName>
    </recommendedName>
</protein>
<keyword evidence="2 5" id="KW-0479">Metal-binding</keyword>
<dbReference type="OrthoDB" id="9770306at2"/>